<gene>
    <name evidence="1" type="ORF">H4R21_006704</name>
</gene>
<name>A0ACC1KH30_9FUNG</name>
<reference evidence="1" key="1">
    <citation type="submission" date="2022-07" db="EMBL/GenBank/DDBJ databases">
        <title>Phylogenomic reconstructions and comparative analyses of Kickxellomycotina fungi.</title>
        <authorList>
            <person name="Reynolds N.K."/>
            <person name="Stajich J.E."/>
            <person name="Barry K."/>
            <person name="Grigoriev I.V."/>
            <person name="Crous P."/>
            <person name="Smith M.E."/>
        </authorList>
    </citation>
    <scope>NUCLEOTIDE SEQUENCE</scope>
    <source>
        <strain evidence="1">BCRC 34780</strain>
    </source>
</reference>
<accession>A0ACC1KH30</accession>
<proteinExistence type="predicted"/>
<organism evidence="1 2">
    <name type="scientific">Coemansia helicoidea</name>
    <dbReference type="NCBI Taxonomy" id="1286919"/>
    <lineage>
        <taxon>Eukaryota</taxon>
        <taxon>Fungi</taxon>
        <taxon>Fungi incertae sedis</taxon>
        <taxon>Zoopagomycota</taxon>
        <taxon>Kickxellomycotina</taxon>
        <taxon>Kickxellomycetes</taxon>
        <taxon>Kickxellales</taxon>
        <taxon>Kickxellaceae</taxon>
        <taxon>Coemansia</taxon>
    </lineage>
</organism>
<evidence type="ECO:0000313" key="1">
    <source>
        <dbReference type="EMBL" id="KAJ2789608.1"/>
    </source>
</evidence>
<comment type="caution">
    <text evidence="1">The sequence shown here is derived from an EMBL/GenBank/DDBJ whole genome shotgun (WGS) entry which is preliminary data.</text>
</comment>
<dbReference type="Proteomes" id="UP001140087">
    <property type="component" value="Unassembled WGS sequence"/>
</dbReference>
<sequence length="324" mass="34000">MPSTTGSPQPAATQQISLACAGHTRPVVQLSFSATTASNQYFLISACKDGKPILRNGPTGDWLGTFLGHKGAVWSAMLSGDTTRAVTASADYTAMVWDALSGRQTATLAHANIVKSADFCGADDAMVATGGQDKAVRIFDLGRPDAPTTAAVHDAALRCVKWSRARSLLIAADGARTINFVDPRARAVAKSLDLPAIANVSLSADGRLLACAAGRRICLWDLDAFKPVKDFAVDYDVSVAAVNPARTRIVAGGRADLLIRSCDFETGAQLDVHKGHHGPVHDACFSPDGHIYATGSEDGTVRLWQTAPGSEYGLWQLKPAAAAS</sequence>
<evidence type="ECO:0000313" key="2">
    <source>
        <dbReference type="Proteomes" id="UP001140087"/>
    </source>
</evidence>
<keyword evidence="2" id="KW-1185">Reference proteome</keyword>
<protein>
    <submittedName>
        <fullName evidence="1">Uncharacterized protein</fullName>
    </submittedName>
</protein>
<dbReference type="EMBL" id="JANBUN010003732">
    <property type="protein sequence ID" value="KAJ2789608.1"/>
    <property type="molecule type" value="Genomic_DNA"/>
</dbReference>